<dbReference type="Proteomes" id="UP000530514">
    <property type="component" value="Unassembled WGS sequence"/>
</dbReference>
<proteinExistence type="predicted"/>
<keyword evidence="2" id="KW-1185">Reference proteome</keyword>
<dbReference type="RefSeq" id="WP_152568490.1">
    <property type="nucleotide sequence ID" value="NZ_JACEIP010000009.1"/>
</dbReference>
<protein>
    <submittedName>
        <fullName evidence="1">Uncharacterized protein</fullName>
    </submittedName>
</protein>
<sequence length="90" mass="10458">MAYHVETRGLEEHQHPFYVIRYAVVQDGEELLASVARYIQTLNGSKVQFLEPDMKKLQRQPDGMKMIDEIERVIKEEGARLAEELNNKQG</sequence>
<name>A0A7W1X9X6_9BACL</name>
<gene>
    <name evidence="1" type="ORF">H1164_07855</name>
</gene>
<dbReference type="AlphaFoldDB" id="A0A7W1X9X6"/>
<reference evidence="1 2" key="1">
    <citation type="submission" date="2020-07" db="EMBL/GenBank/DDBJ databases">
        <authorList>
            <person name="Feng H."/>
        </authorList>
    </citation>
    <scope>NUCLEOTIDE SEQUENCE [LARGE SCALE GENOMIC DNA]</scope>
    <source>
        <strain evidence="2">s-11</strain>
    </source>
</reference>
<dbReference type="OrthoDB" id="2989923at2"/>
<evidence type="ECO:0000313" key="1">
    <source>
        <dbReference type="EMBL" id="MBA4542815.1"/>
    </source>
</evidence>
<accession>A0A7W1X9X6</accession>
<comment type="caution">
    <text evidence="1">The sequence shown here is derived from an EMBL/GenBank/DDBJ whole genome shotgun (WGS) entry which is preliminary data.</text>
</comment>
<organism evidence="1 2">
    <name type="scientific">Thermoactinomyces daqus</name>
    <dbReference type="NCBI Taxonomy" id="1329516"/>
    <lineage>
        <taxon>Bacteria</taxon>
        <taxon>Bacillati</taxon>
        <taxon>Bacillota</taxon>
        <taxon>Bacilli</taxon>
        <taxon>Bacillales</taxon>
        <taxon>Thermoactinomycetaceae</taxon>
        <taxon>Thermoactinomyces</taxon>
    </lineage>
</organism>
<dbReference type="EMBL" id="JACEIP010000009">
    <property type="protein sequence ID" value="MBA4542815.1"/>
    <property type="molecule type" value="Genomic_DNA"/>
</dbReference>
<evidence type="ECO:0000313" key="2">
    <source>
        <dbReference type="Proteomes" id="UP000530514"/>
    </source>
</evidence>